<dbReference type="EC" id="3.1.1.-" evidence="3"/>
<dbReference type="PROSITE" id="PS00122">
    <property type="entry name" value="CARBOXYLESTERASE_B_1"/>
    <property type="match status" value="1"/>
</dbReference>
<evidence type="ECO:0000256" key="1">
    <source>
        <dbReference type="ARBA" id="ARBA00005964"/>
    </source>
</evidence>
<dbReference type="PROSITE" id="PS00941">
    <property type="entry name" value="CARBOXYLESTERASE_B_2"/>
    <property type="match status" value="1"/>
</dbReference>
<sequence length="573" mass="62409">MRGEDDSPVARHKNAAPTATVKNGTYAGAYNARYGQDFFLGMPYAQKPARFTVAESLNSTWEGVRNAAAYPRHCMGFGPDMVGYEMSEDCLYINVIRPAGVDPAAQLPVAVWIHGGGLTMGGSADRRYNLSFIVQNSVELGTPIIAVSFNYRMAAFGFLSGPEVQAAGATNLGFRDQRHALRWIQENIAGFGGSPDKVTLWGESAGAISVNAQLFAYNGRDDGLFRAAVAQSGFGGVLHYYPSGLNNTAIPQATYSRLVSATACAPTLGTPASLECLRSLPLPDLMAVLRNTSLNVAIWVPAMDGDFIADFPSRQVREGKFPRVPILAGQNTDEGATFGQNRSASRGGINTDDELKESITRVILGPNPDLPALLRDLLYLYPDIQAVGIPSLEKFPVLTPEVREVTFLGLQYRRTAALYGDWMQAYQRRRGLIEWSNHGVPAYSYRFDVTTAGVPGYISAAHFQELTFVFYNLDGVGYTRNPFENALNSHKALAKTMSNTWVRFFVEMDPTVGSSSGPRNARPVQWPVYDAKSGGGVGKNIVWAAEGVSYEWDSWRAEGINWMIQNSLSALGS</sequence>
<evidence type="ECO:0000256" key="3">
    <source>
        <dbReference type="RuleBase" id="RU361235"/>
    </source>
</evidence>
<keyword evidence="2 3" id="KW-0378">Hydrolase</keyword>
<dbReference type="Pfam" id="PF00135">
    <property type="entry name" value="COesterase"/>
    <property type="match status" value="1"/>
</dbReference>
<evidence type="ECO:0000313" key="5">
    <source>
        <dbReference type="EMBL" id="KAK0717450.1"/>
    </source>
</evidence>
<protein>
    <recommendedName>
        <fullName evidence="3">Carboxylic ester hydrolase</fullName>
        <ecNumber evidence="3">3.1.1.-</ecNumber>
    </recommendedName>
</protein>
<keyword evidence="6" id="KW-1185">Reference proteome</keyword>
<feature type="domain" description="Carboxylesterase type B" evidence="4">
    <location>
        <begin position="17"/>
        <end position="533"/>
    </location>
</feature>
<gene>
    <name evidence="5" type="ORF">B0T26DRAFT_647174</name>
</gene>
<evidence type="ECO:0000256" key="2">
    <source>
        <dbReference type="ARBA" id="ARBA00022801"/>
    </source>
</evidence>
<dbReference type="InterPro" id="IPR050309">
    <property type="entry name" value="Type-B_Carboxylest/Lipase"/>
</dbReference>
<comment type="caution">
    <text evidence="5">The sequence shown here is derived from an EMBL/GenBank/DDBJ whole genome shotgun (WGS) entry which is preliminary data.</text>
</comment>
<evidence type="ECO:0000259" key="4">
    <source>
        <dbReference type="Pfam" id="PF00135"/>
    </source>
</evidence>
<reference evidence="5" key="1">
    <citation type="submission" date="2023-06" db="EMBL/GenBank/DDBJ databases">
        <title>Genome-scale phylogeny and comparative genomics of the fungal order Sordariales.</title>
        <authorList>
            <consortium name="Lawrence Berkeley National Laboratory"/>
            <person name="Hensen N."/>
            <person name="Bonometti L."/>
            <person name="Westerberg I."/>
            <person name="Brannstrom I.O."/>
            <person name="Guillou S."/>
            <person name="Cros-Aarteil S."/>
            <person name="Calhoun S."/>
            <person name="Haridas S."/>
            <person name="Kuo A."/>
            <person name="Mondo S."/>
            <person name="Pangilinan J."/>
            <person name="Riley R."/>
            <person name="LaButti K."/>
            <person name="Andreopoulos B."/>
            <person name="Lipzen A."/>
            <person name="Chen C."/>
            <person name="Yanf M."/>
            <person name="Daum C."/>
            <person name="Ng V."/>
            <person name="Clum A."/>
            <person name="Steindorff A."/>
            <person name="Ohm R."/>
            <person name="Martin F."/>
            <person name="Silar P."/>
            <person name="Natvig D."/>
            <person name="Lalanne C."/>
            <person name="Gautier V."/>
            <person name="Ament-velasquez S.L."/>
            <person name="Kruys A."/>
            <person name="Hutchinson M.I."/>
            <person name="Powell A.J."/>
            <person name="Barry K."/>
            <person name="Miller A.N."/>
            <person name="Grigoriev I.V."/>
            <person name="Debuchy R."/>
            <person name="Gladieux P."/>
            <person name="Thoren M.H."/>
            <person name="Johannesson H."/>
        </authorList>
    </citation>
    <scope>NUCLEOTIDE SEQUENCE</scope>
    <source>
        <strain evidence="5">SMH2392-1A</strain>
    </source>
</reference>
<dbReference type="GO" id="GO:0016787">
    <property type="term" value="F:hydrolase activity"/>
    <property type="evidence" value="ECO:0007669"/>
    <property type="project" value="UniProtKB-KW"/>
</dbReference>
<dbReference type="InterPro" id="IPR002018">
    <property type="entry name" value="CarbesteraseB"/>
</dbReference>
<dbReference type="AlphaFoldDB" id="A0AA40AKI4"/>
<dbReference type="InterPro" id="IPR019819">
    <property type="entry name" value="Carboxylesterase_B_CS"/>
</dbReference>
<name>A0AA40AKI4_9PEZI</name>
<dbReference type="EMBL" id="JAUIRO010000004">
    <property type="protein sequence ID" value="KAK0717450.1"/>
    <property type="molecule type" value="Genomic_DNA"/>
</dbReference>
<dbReference type="Proteomes" id="UP001172101">
    <property type="component" value="Unassembled WGS sequence"/>
</dbReference>
<dbReference type="InterPro" id="IPR019826">
    <property type="entry name" value="Carboxylesterase_B_AS"/>
</dbReference>
<dbReference type="Gene3D" id="3.40.50.1820">
    <property type="entry name" value="alpha/beta hydrolase"/>
    <property type="match status" value="1"/>
</dbReference>
<dbReference type="PANTHER" id="PTHR11559">
    <property type="entry name" value="CARBOXYLESTERASE"/>
    <property type="match status" value="1"/>
</dbReference>
<evidence type="ECO:0000313" key="6">
    <source>
        <dbReference type="Proteomes" id="UP001172101"/>
    </source>
</evidence>
<proteinExistence type="inferred from homology"/>
<accession>A0AA40AKI4</accession>
<dbReference type="InterPro" id="IPR029058">
    <property type="entry name" value="AB_hydrolase_fold"/>
</dbReference>
<comment type="similarity">
    <text evidence="1 3">Belongs to the type-B carboxylesterase/lipase family.</text>
</comment>
<dbReference type="SUPFAM" id="SSF53474">
    <property type="entry name" value="alpha/beta-Hydrolases"/>
    <property type="match status" value="1"/>
</dbReference>
<organism evidence="5 6">
    <name type="scientific">Lasiosphaeria miniovina</name>
    <dbReference type="NCBI Taxonomy" id="1954250"/>
    <lineage>
        <taxon>Eukaryota</taxon>
        <taxon>Fungi</taxon>
        <taxon>Dikarya</taxon>
        <taxon>Ascomycota</taxon>
        <taxon>Pezizomycotina</taxon>
        <taxon>Sordariomycetes</taxon>
        <taxon>Sordariomycetidae</taxon>
        <taxon>Sordariales</taxon>
        <taxon>Lasiosphaeriaceae</taxon>
        <taxon>Lasiosphaeria</taxon>
    </lineage>
</organism>
<dbReference type="RefSeq" id="XP_060296243.1">
    <property type="nucleotide sequence ID" value="XM_060437878.1"/>
</dbReference>
<dbReference type="GeneID" id="85321148"/>